<organism evidence="2 3">
    <name type="scientific">Desulfosporosinus meridiei (strain ATCC BAA-275 / DSM 13257 / KCTC 12902 / NCIMB 13706 / S10)</name>
    <dbReference type="NCBI Taxonomy" id="768704"/>
    <lineage>
        <taxon>Bacteria</taxon>
        <taxon>Bacillati</taxon>
        <taxon>Bacillota</taxon>
        <taxon>Clostridia</taxon>
        <taxon>Eubacteriales</taxon>
        <taxon>Desulfitobacteriaceae</taxon>
        <taxon>Desulfosporosinus</taxon>
    </lineage>
</organism>
<dbReference type="AlphaFoldDB" id="J7ISV9"/>
<accession>J7ISV9</accession>
<proteinExistence type="predicted"/>
<dbReference type="EMBL" id="CP003629">
    <property type="protein sequence ID" value="AFQ43264.1"/>
    <property type="molecule type" value="Genomic_DNA"/>
</dbReference>
<dbReference type="InterPro" id="IPR046664">
    <property type="entry name" value="DUF6773"/>
</dbReference>
<dbReference type="Pfam" id="PF20563">
    <property type="entry name" value="DUF6773"/>
    <property type="match status" value="1"/>
</dbReference>
<protein>
    <submittedName>
        <fullName evidence="2">Uncharacterized protein</fullName>
    </submittedName>
</protein>
<keyword evidence="1" id="KW-0812">Transmembrane</keyword>
<evidence type="ECO:0000256" key="1">
    <source>
        <dbReference type="SAM" id="Phobius"/>
    </source>
</evidence>
<keyword evidence="1" id="KW-0472">Membrane</keyword>
<evidence type="ECO:0000313" key="2">
    <source>
        <dbReference type="EMBL" id="AFQ43264.1"/>
    </source>
</evidence>
<feature type="transmembrane region" description="Helical" evidence="1">
    <location>
        <begin position="76"/>
        <end position="98"/>
    </location>
</feature>
<name>J7ISV9_DESMD</name>
<dbReference type="eggNOG" id="ENOG5033Y5J">
    <property type="taxonomic scope" value="Bacteria"/>
</dbReference>
<dbReference type="KEGG" id="dmi:Desmer_1249"/>
<dbReference type="HOGENOM" id="CLU_1755890_0_0_9"/>
<feature type="transmembrane region" description="Helical" evidence="1">
    <location>
        <begin position="17"/>
        <end position="35"/>
    </location>
</feature>
<reference evidence="2 3" key="1">
    <citation type="journal article" date="2012" name="J. Bacteriol.">
        <title>Complete genome sequences of Desulfosporosinus orientis DSM765T, Desulfosporosinus youngiae DSM17734T, Desulfosporosinus meridiei DSM13257T, and Desulfosporosinus acidiphilus DSM22704T.</title>
        <authorList>
            <person name="Pester M."/>
            <person name="Brambilla E."/>
            <person name="Alazard D."/>
            <person name="Rattei T."/>
            <person name="Weinmaier T."/>
            <person name="Han J."/>
            <person name="Lucas S."/>
            <person name="Lapidus A."/>
            <person name="Cheng J.F."/>
            <person name="Goodwin L."/>
            <person name="Pitluck S."/>
            <person name="Peters L."/>
            <person name="Ovchinnikova G."/>
            <person name="Teshima H."/>
            <person name="Detter J.C."/>
            <person name="Han C.S."/>
            <person name="Tapia R."/>
            <person name="Land M.L."/>
            <person name="Hauser L."/>
            <person name="Kyrpides N.C."/>
            <person name="Ivanova N.N."/>
            <person name="Pagani I."/>
            <person name="Huntmann M."/>
            <person name="Wei C.L."/>
            <person name="Davenport K.W."/>
            <person name="Daligault H."/>
            <person name="Chain P.S."/>
            <person name="Chen A."/>
            <person name="Mavromatis K."/>
            <person name="Markowitz V."/>
            <person name="Szeto E."/>
            <person name="Mikhailova N."/>
            <person name="Pati A."/>
            <person name="Wagner M."/>
            <person name="Woyke T."/>
            <person name="Ollivier B."/>
            <person name="Klenk H.P."/>
            <person name="Spring S."/>
            <person name="Loy A."/>
        </authorList>
    </citation>
    <scope>NUCLEOTIDE SEQUENCE [LARGE SCALE GENOMIC DNA]</scope>
    <source>
        <strain evidence="3">ATCC BAA-275 / DSM 13257 / NCIMB 13706 / S10</strain>
    </source>
</reference>
<keyword evidence="1" id="KW-1133">Transmembrane helix</keyword>
<dbReference type="OrthoDB" id="1797906at2"/>
<feature type="transmembrane region" description="Helical" evidence="1">
    <location>
        <begin position="110"/>
        <end position="127"/>
    </location>
</feature>
<feature type="transmembrane region" description="Helical" evidence="1">
    <location>
        <begin position="47"/>
        <end position="64"/>
    </location>
</feature>
<evidence type="ECO:0000313" key="3">
    <source>
        <dbReference type="Proteomes" id="UP000005262"/>
    </source>
</evidence>
<dbReference type="RefSeq" id="WP_014902183.1">
    <property type="nucleotide sequence ID" value="NC_018515.1"/>
</dbReference>
<dbReference type="STRING" id="768704.Desmer_1249"/>
<gene>
    <name evidence="2" type="ordered locus">Desmer_1249</name>
</gene>
<dbReference type="Proteomes" id="UP000005262">
    <property type="component" value="Chromosome"/>
</dbReference>
<keyword evidence="3" id="KW-1185">Reference proteome</keyword>
<reference evidence="3" key="2">
    <citation type="submission" date="2012-08" db="EMBL/GenBank/DDBJ databases">
        <title>Finished genome of Desulfosporosinus meridiei DSM 13257.</title>
        <authorList>
            <person name="Huntemann M."/>
            <person name="Wei C.-L."/>
            <person name="Han J."/>
            <person name="Detter J.C."/>
            <person name="Han C."/>
            <person name="Davenport K."/>
            <person name="Daligault H."/>
            <person name="Erkkila T."/>
            <person name="Gu W."/>
            <person name="Munk A.C.C."/>
            <person name="Teshima H."/>
            <person name="Xu Y."/>
            <person name="Chain P."/>
            <person name="Tapia R."/>
            <person name="Chen A."/>
            <person name="Krypides N."/>
            <person name="Mavromatis K."/>
            <person name="Markowitz V."/>
            <person name="Szeto E."/>
            <person name="Ivanova N."/>
            <person name="Mikhailova N."/>
            <person name="Ovchinnikova G."/>
            <person name="Pagani I."/>
            <person name="Pati A."/>
            <person name="Goodwin L."/>
            <person name="Peters L."/>
            <person name="Pitluck S."/>
            <person name="Woyke T."/>
            <person name="Pester M."/>
            <person name="Spring S."/>
            <person name="Ollivier B."/>
            <person name="Rattei T."/>
            <person name="Klenk H.-P."/>
            <person name="Wagner M."/>
            <person name="Loy A."/>
        </authorList>
    </citation>
    <scope>NUCLEOTIDE SEQUENCE [LARGE SCALE GENOMIC DNA]</scope>
    <source>
        <strain evidence="3">ATCC BAA-275 / DSM 13257 / NCIMB 13706 / S10</strain>
    </source>
</reference>
<sequence length="146" mass="16956">MNDERIEQAKNKIRSEIAMIVFIGVVFSFLVKTLILNMSLEECITEYVIMIFFPLYQFIRMHILKVSVYSKSKQPIRNLGITILVLVVISAVVIFNSIQESPVYDWQNSVVGISSFLALFIVIFSAANKYNRYKGHKYEQEFDDDK</sequence>